<comment type="similarity">
    <text evidence="1">Belongs to the LysR transcriptional regulatory family.</text>
</comment>
<gene>
    <name evidence="3" type="ORF">GCM10010990_26050</name>
</gene>
<reference evidence="3" key="2">
    <citation type="submission" date="2020-09" db="EMBL/GenBank/DDBJ databases">
        <authorList>
            <person name="Sun Q."/>
            <person name="Zhou Y."/>
        </authorList>
    </citation>
    <scope>NUCLEOTIDE SEQUENCE</scope>
    <source>
        <strain evidence="3">CGMCC 1.15360</strain>
    </source>
</reference>
<proteinExistence type="inferred from homology"/>
<dbReference type="RefSeq" id="WP_308420401.1">
    <property type="nucleotide sequence ID" value="NZ_BMIP01000006.1"/>
</dbReference>
<evidence type="ECO:0000259" key="2">
    <source>
        <dbReference type="Pfam" id="PF03466"/>
    </source>
</evidence>
<dbReference type="InterPro" id="IPR058163">
    <property type="entry name" value="LysR-type_TF_proteobact-type"/>
</dbReference>
<dbReference type="AlphaFoldDB" id="A0A916Z3K0"/>
<evidence type="ECO:0000313" key="3">
    <source>
        <dbReference type="EMBL" id="GGD75228.1"/>
    </source>
</evidence>
<feature type="domain" description="LysR substrate-binding" evidence="2">
    <location>
        <begin position="43"/>
        <end position="238"/>
    </location>
</feature>
<protein>
    <submittedName>
        <fullName evidence="3">LysR family transcriptional regulator</fullName>
    </submittedName>
</protein>
<dbReference type="Gene3D" id="3.40.190.290">
    <property type="match status" value="1"/>
</dbReference>
<organism evidence="3 4">
    <name type="scientific">Croceicoccus mobilis</name>
    <dbReference type="NCBI Taxonomy" id="1703339"/>
    <lineage>
        <taxon>Bacteria</taxon>
        <taxon>Pseudomonadati</taxon>
        <taxon>Pseudomonadota</taxon>
        <taxon>Alphaproteobacteria</taxon>
        <taxon>Sphingomonadales</taxon>
        <taxon>Erythrobacteraceae</taxon>
        <taxon>Croceicoccus</taxon>
    </lineage>
</organism>
<keyword evidence="4" id="KW-1185">Reference proteome</keyword>
<evidence type="ECO:0000313" key="4">
    <source>
        <dbReference type="Proteomes" id="UP000612349"/>
    </source>
</evidence>
<dbReference type="GO" id="GO:0003700">
    <property type="term" value="F:DNA-binding transcription factor activity"/>
    <property type="evidence" value="ECO:0007669"/>
    <property type="project" value="TreeGrafter"/>
</dbReference>
<accession>A0A916Z3K0</accession>
<dbReference type="PANTHER" id="PTHR30537:SF3">
    <property type="entry name" value="TRANSCRIPTIONAL REGULATORY PROTEIN"/>
    <property type="match status" value="1"/>
</dbReference>
<dbReference type="GO" id="GO:0043565">
    <property type="term" value="F:sequence-specific DNA binding"/>
    <property type="evidence" value="ECO:0007669"/>
    <property type="project" value="TreeGrafter"/>
</dbReference>
<sequence length="251" mass="27427">MFEQGNSGQVLTEAGERLLPFIEAMAQAAAVVNEANRPGASNRLTGILLLSVSEGFGSWFLAAHVPEFVAAHPDLVIDLVATTGFLSLTKREADMAIMLSRPKGGPVIASKLSNYALRLYASKDYLARHAMPREAGDLVAGHHLIGYIPDLIYAPELRYLDEIYPDLPLSLRSSSINTQHQLIAAGSGIGVLPCFIGDLDPRLAPVLPDKRIERTFWLVTHKDTHQLARIKAAREWIIGVAASQRHRLLPP</sequence>
<dbReference type="PANTHER" id="PTHR30537">
    <property type="entry name" value="HTH-TYPE TRANSCRIPTIONAL REGULATOR"/>
    <property type="match status" value="1"/>
</dbReference>
<dbReference type="Pfam" id="PF03466">
    <property type="entry name" value="LysR_substrate"/>
    <property type="match status" value="1"/>
</dbReference>
<dbReference type="GO" id="GO:0006351">
    <property type="term" value="P:DNA-templated transcription"/>
    <property type="evidence" value="ECO:0007669"/>
    <property type="project" value="TreeGrafter"/>
</dbReference>
<evidence type="ECO:0000256" key="1">
    <source>
        <dbReference type="ARBA" id="ARBA00009437"/>
    </source>
</evidence>
<dbReference type="Proteomes" id="UP000612349">
    <property type="component" value="Unassembled WGS sequence"/>
</dbReference>
<reference evidence="3" key="1">
    <citation type="journal article" date="2014" name="Int. J. Syst. Evol. Microbiol.">
        <title>Complete genome sequence of Corynebacterium casei LMG S-19264T (=DSM 44701T), isolated from a smear-ripened cheese.</title>
        <authorList>
            <consortium name="US DOE Joint Genome Institute (JGI-PGF)"/>
            <person name="Walter F."/>
            <person name="Albersmeier A."/>
            <person name="Kalinowski J."/>
            <person name="Ruckert C."/>
        </authorList>
    </citation>
    <scope>NUCLEOTIDE SEQUENCE</scope>
    <source>
        <strain evidence="3">CGMCC 1.15360</strain>
    </source>
</reference>
<dbReference type="EMBL" id="BMIP01000006">
    <property type="protein sequence ID" value="GGD75228.1"/>
    <property type="molecule type" value="Genomic_DNA"/>
</dbReference>
<name>A0A916Z3K0_9SPHN</name>
<dbReference type="InterPro" id="IPR005119">
    <property type="entry name" value="LysR_subst-bd"/>
</dbReference>
<dbReference type="SUPFAM" id="SSF53850">
    <property type="entry name" value="Periplasmic binding protein-like II"/>
    <property type="match status" value="1"/>
</dbReference>
<comment type="caution">
    <text evidence="3">The sequence shown here is derived from an EMBL/GenBank/DDBJ whole genome shotgun (WGS) entry which is preliminary data.</text>
</comment>